<evidence type="ECO:0000256" key="2">
    <source>
        <dbReference type="PROSITE-ProRule" id="PRU00782"/>
    </source>
</evidence>
<dbReference type="Gene3D" id="3.10.20.90">
    <property type="entry name" value="Phosphatidylinositol 3-kinase Catalytic Subunit, Chain A, domain 1"/>
    <property type="match status" value="1"/>
</dbReference>
<comment type="caution">
    <text evidence="8">The sequence shown here is derived from an EMBL/GenBank/DDBJ whole genome shotgun (WGS) entry which is preliminary data.</text>
</comment>
<name>A0ABD2LAN5_9BILA</name>
<keyword evidence="4" id="KW-0732">Signal</keyword>
<dbReference type="PROSITE" id="PS51456">
    <property type="entry name" value="MYOSIN_MOTOR"/>
    <property type="match status" value="1"/>
</dbReference>
<dbReference type="PROSITE" id="PS51016">
    <property type="entry name" value="MYTH4"/>
    <property type="match status" value="1"/>
</dbReference>
<dbReference type="InterPro" id="IPR051567">
    <property type="entry name" value="Unconventional_Myosin_ATPase"/>
</dbReference>
<evidence type="ECO:0000313" key="8">
    <source>
        <dbReference type="EMBL" id="KAL3111775.1"/>
    </source>
</evidence>
<dbReference type="Gene3D" id="1.20.80.10">
    <property type="match status" value="1"/>
</dbReference>
<dbReference type="SMART" id="SM00295">
    <property type="entry name" value="B41"/>
    <property type="match status" value="1"/>
</dbReference>
<feature type="domain" description="FERM" evidence="5">
    <location>
        <begin position="943"/>
        <end position="1248"/>
    </location>
</feature>
<dbReference type="InterPro" id="IPR000642">
    <property type="entry name" value="Peptidase_M41"/>
</dbReference>
<feature type="signal peptide" evidence="4">
    <location>
        <begin position="1"/>
        <end position="25"/>
    </location>
</feature>
<evidence type="ECO:0000256" key="4">
    <source>
        <dbReference type="SAM" id="SignalP"/>
    </source>
</evidence>
<dbReference type="Pfam" id="PF21989">
    <property type="entry name" value="RA_2"/>
    <property type="match status" value="1"/>
</dbReference>
<dbReference type="PROSITE" id="PS50096">
    <property type="entry name" value="IQ"/>
    <property type="match status" value="1"/>
</dbReference>
<feature type="chain" id="PRO_5044781205" evidence="4">
    <location>
        <begin position="26"/>
        <end position="1248"/>
    </location>
</feature>
<comment type="caution">
    <text evidence="2">Lacks conserved residue(s) required for the propagation of feature annotation.</text>
</comment>
<protein>
    <submittedName>
        <fullName evidence="8">Uncharacterized protein</fullName>
    </submittedName>
</protein>
<dbReference type="InterPro" id="IPR027417">
    <property type="entry name" value="P-loop_NTPase"/>
</dbReference>
<accession>A0ABD2LAN5</accession>
<dbReference type="InterPro" id="IPR014352">
    <property type="entry name" value="FERM/acyl-CoA-bd_prot_sf"/>
</dbReference>
<dbReference type="SUPFAM" id="SSF140990">
    <property type="entry name" value="FtsH protease domain-like"/>
    <property type="match status" value="1"/>
</dbReference>
<dbReference type="InterPro" id="IPR041793">
    <property type="entry name" value="MyoVII_FERM_C1"/>
</dbReference>
<keyword evidence="9" id="KW-1185">Reference proteome</keyword>
<feature type="transmembrane region" description="Helical" evidence="3">
    <location>
        <begin position="190"/>
        <end position="213"/>
    </location>
</feature>
<evidence type="ECO:0000259" key="5">
    <source>
        <dbReference type="PROSITE" id="PS50057"/>
    </source>
</evidence>
<dbReference type="InterPro" id="IPR000299">
    <property type="entry name" value="FERM_domain"/>
</dbReference>
<dbReference type="PROSITE" id="PS50057">
    <property type="entry name" value="FERM_3"/>
    <property type="match status" value="1"/>
</dbReference>
<dbReference type="AlphaFoldDB" id="A0ABD2LAN5"/>
<feature type="domain" description="Myosin motor" evidence="7">
    <location>
        <begin position="460"/>
        <end position="584"/>
    </location>
</feature>
<dbReference type="Gene3D" id="2.30.29.30">
    <property type="entry name" value="Pleckstrin-homology domain (PH domain)/Phosphotyrosine-binding domain (PTB)"/>
    <property type="match status" value="1"/>
</dbReference>
<dbReference type="SMART" id="SM00242">
    <property type="entry name" value="MYSc"/>
    <property type="match status" value="1"/>
</dbReference>
<dbReference type="InterPro" id="IPR029071">
    <property type="entry name" value="Ubiquitin-like_domsf"/>
</dbReference>
<keyword evidence="2" id="KW-0505">Motor protein</keyword>
<dbReference type="GO" id="GO:0003779">
    <property type="term" value="F:actin binding"/>
    <property type="evidence" value="ECO:0007669"/>
    <property type="project" value="UniProtKB-KW"/>
</dbReference>
<proteinExistence type="inferred from homology"/>
<dbReference type="Pfam" id="PF00784">
    <property type="entry name" value="MyTH4"/>
    <property type="match status" value="1"/>
</dbReference>
<gene>
    <name evidence="8" type="ORF">niasHT_011062</name>
</gene>
<dbReference type="EMBL" id="JBICBT010000492">
    <property type="protein sequence ID" value="KAL3111775.1"/>
    <property type="molecule type" value="Genomic_DNA"/>
</dbReference>
<dbReference type="PANTHER" id="PTHR22692">
    <property type="entry name" value="MYOSIN VII, XV"/>
    <property type="match status" value="1"/>
</dbReference>
<dbReference type="InterPro" id="IPR038185">
    <property type="entry name" value="MyTH4_dom_sf"/>
</dbReference>
<dbReference type="GO" id="GO:0016459">
    <property type="term" value="C:myosin complex"/>
    <property type="evidence" value="ECO:0007669"/>
    <property type="project" value="UniProtKB-KW"/>
</dbReference>
<dbReference type="Proteomes" id="UP001620626">
    <property type="component" value="Unassembled WGS sequence"/>
</dbReference>
<evidence type="ECO:0000256" key="1">
    <source>
        <dbReference type="ARBA" id="ARBA00008314"/>
    </source>
</evidence>
<evidence type="ECO:0000259" key="6">
    <source>
        <dbReference type="PROSITE" id="PS51016"/>
    </source>
</evidence>
<dbReference type="Pfam" id="PF00063">
    <property type="entry name" value="Myosin_head"/>
    <property type="match status" value="1"/>
</dbReference>
<dbReference type="Gene3D" id="1.20.5.190">
    <property type="match status" value="1"/>
</dbReference>
<evidence type="ECO:0000256" key="3">
    <source>
        <dbReference type="SAM" id="Phobius"/>
    </source>
</evidence>
<dbReference type="Gene3D" id="1.20.58.760">
    <property type="entry name" value="Peptidase M41"/>
    <property type="match status" value="1"/>
</dbReference>
<dbReference type="InterPro" id="IPR011993">
    <property type="entry name" value="PH-like_dom_sf"/>
</dbReference>
<dbReference type="InterPro" id="IPR019749">
    <property type="entry name" value="Band_41_domain"/>
</dbReference>
<keyword evidence="3" id="KW-1133">Transmembrane helix</keyword>
<dbReference type="SMART" id="SM00139">
    <property type="entry name" value="MyTH4"/>
    <property type="match status" value="1"/>
</dbReference>
<dbReference type="Gene3D" id="6.20.240.20">
    <property type="match status" value="1"/>
</dbReference>
<dbReference type="SUPFAM" id="SSF52540">
    <property type="entry name" value="P-loop containing nucleoside triphosphate hydrolases"/>
    <property type="match status" value="1"/>
</dbReference>
<dbReference type="SUPFAM" id="SSF54236">
    <property type="entry name" value="Ubiquitin-like"/>
    <property type="match status" value="1"/>
</dbReference>
<dbReference type="PANTHER" id="PTHR22692:SF26">
    <property type="entry name" value="SH3 DOMAIN-CONTAINING PROTEIN"/>
    <property type="match status" value="1"/>
</dbReference>
<keyword evidence="2" id="KW-0009">Actin-binding</keyword>
<dbReference type="Pfam" id="PF01434">
    <property type="entry name" value="Peptidase_M41"/>
    <property type="match status" value="1"/>
</dbReference>
<keyword evidence="3" id="KW-0812">Transmembrane</keyword>
<reference evidence="8 9" key="1">
    <citation type="submission" date="2024-10" db="EMBL/GenBank/DDBJ databases">
        <authorList>
            <person name="Kim D."/>
        </authorList>
    </citation>
    <scope>NUCLEOTIDE SEQUENCE [LARGE SCALE GENOMIC DNA]</scope>
    <source>
        <strain evidence="8">BH-2024</strain>
    </source>
</reference>
<feature type="domain" description="MyTH4" evidence="6">
    <location>
        <begin position="726"/>
        <end position="937"/>
    </location>
</feature>
<dbReference type="InterPro" id="IPR037219">
    <property type="entry name" value="Peptidase_M41-like"/>
</dbReference>
<dbReference type="InterPro" id="IPR001609">
    <property type="entry name" value="Myosin_head_motor_dom-like"/>
</dbReference>
<dbReference type="SUPFAM" id="SSF47031">
    <property type="entry name" value="Second domain of FERM"/>
    <property type="match status" value="1"/>
</dbReference>
<sequence length="1248" mass="141262">MRRRLTVFTVLIVLLASYDVRGVRAESNVTANEPTTVSSYDTTLTEQNLELARAFRTPFFLRLSKIEWRAEFGDLSSGAARKLQEQIRADLHSALSAAIGPGFLDFQIEALHQGSVIVEGQLLSREEISDAQSVAMALEQAIVSRGGELGGNAVDTEGISVAGLPAHGPNGNGVAANQRQQQEEAESTGYIIGGAVVVGVLIVVFAIFAIVVFGMHKKRNNESLEVPKYFKAKAKKLTRDESNQKFNELFKQAKDQKLYNLCRVCVHEIAHLLCAWLNPEHRDKVSKVSIMKRGKADGHTEFVRKETYSTNDLFSVIMTLLAGGIIEKYFFGNALGDGSDRYQANRLARTLAQRIIEANMNEGIDEEPLKKSVIAEASKRCKGLLFCQRKLIKMLAMQLFHEKTMTYDDAKSLITYGQKSQTGYGVLLRLFTFGGVKIADIVSNARPPTMVKSTLTKCCRRKMDALVGRLGRSAADDAYFVRCIRPNESPAEENHFDRSVVIRQIRQMDLLAVVEQCRVGFAASFEYSHFVSRYGILNCVQETHDICQRIFEANGKSVAPPVAFGKTTIFLKSEAHFLFEHLRKERLRHCAVLVQKFLRGWAKLRQFARLRWAAVVFQKNWRTFTQQKNYQKRTMEERQNAMILRFEKSKKMADEPPALFLHSAEFDAGKECVKNLSGGICVQFIGQEEMPTHGKRWDGAAEVANFGWRKFVLAYFRNNLELHRQNCRHPIGRSLLAQNCELDQICAVSIWSRVQQLMGNAFEGEKKIGLKNNDRRPIMLHLNELFAKHWTNSALEKLRRAITHNPCSIEKDENSSPNSQENILINSDGESALDKIQVIIGIGILRPKLRDEIFCQICSQIERNSSDRSKARGWALLALCSASFSPSSQLFPYFLNFVHHFAPKQQISCRIERSLMRIRRFGVRKEPPIEVELFCSIFDDAQMFVPIHLADGRLISLPIDSQSTAFELCEMLCQQICLKDAFGFGLFLSVGRRFIRSLGVGSECVIDAIASLETKSEKNWRIFFRKELFRAHQSESDDPLAIELAFRQILGGIHSKEYQCEKEDVLVTLAAQQHFIDINGQDEFDAKLMEEKLDEVLPIGTLKGEEENEDERDEEMVEIERQRWVQLIMHTFRRKISAKDGIVPTVASVKCQVIEFARAHWPAIFSRFFHLTKFSGPPLPSNQISLAVNSDGLALFDPTRQNQIAEFTFAQISAVTHRTPKVPPVLRAFLSNCSTATVSFSNRRFPPN</sequence>
<dbReference type="InterPro" id="IPR000857">
    <property type="entry name" value="MyTH4_dom"/>
</dbReference>
<keyword evidence="2" id="KW-0518">Myosin</keyword>
<comment type="similarity">
    <text evidence="1 2">Belongs to the TRAFAC class myosin-kinesin ATPase superfamily. Myosin family.</text>
</comment>
<dbReference type="InterPro" id="IPR035963">
    <property type="entry name" value="FERM_2"/>
</dbReference>
<evidence type="ECO:0000313" key="9">
    <source>
        <dbReference type="Proteomes" id="UP001620626"/>
    </source>
</evidence>
<evidence type="ECO:0000259" key="7">
    <source>
        <dbReference type="PROSITE" id="PS51456"/>
    </source>
</evidence>
<keyword evidence="3" id="KW-0472">Membrane</keyword>
<dbReference type="Gene3D" id="1.25.40.530">
    <property type="entry name" value="MyTH4 domain"/>
    <property type="match status" value="1"/>
</dbReference>
<organism evidence="8 9">
    <name type="scientific">Heterodera trifolii</name>
    <dbReference type="NCBI Taxonomy" id="157864"/>
    <lineage>
        <taxon>Eukaryota</taxon>
        <taxon>Metazoa</taxon>
        <taxon>Ecdysozoa</taxon>
        <taxon>Nematoda</taxon>
        <taxon>Chromadorea</taxon>
        <taxon>Rhabditida</taxon>
        <taxon>Tylenchina</taxon>
        <taxon>Tylenchomorpha</taxon>
        <taxon>Tylenchoidea</taxon>
        <taxon>Heteroderidae</taxon>
        <taxon>Heteroderinae</taxon>
        <taxon>Heterodera</taxon>
    </lineage>
</organism>
<dbReference type="Pfam" id="PF21998">
    <property type="entry name" value="FERM_C1_MyoVII"/>
    <property type="match status" value="1"/>
</dbReference>